<accession>A0AA87MQB1</accession>
<dbReference type="AlphaFoldDB" id="A0AA87MQB1"/>
<name>A0AA87MQB1_9LEPT</name>
<proteinExistence type="predicted"/>
<protein>
    <submittedName>
        <fullName evidence="1">Uncharacterized protein</fullName>
    </submittedName>
</protein>
<gene>
    <name evidence="1" type="ORF">LEP1GSC125_0171</name>
</gene>
<evidence type="ECO:0000313" key="1">
    <source>
        <dbReference type="EMBL" id="EKR99805.1"/>
    </source>
</evidence>
<dbReference type="Proteomes" id="UP000001343">
    <property type="component" value="Unassembled WGS sequence"/>
</dbReference>
<comment type="caution">
    <text evidence="1">The sequence shown here is derived from an EMBL/GenBank/DDBJ whole genome shotgun (WGS) entry which is preliminary data.</text>
</comment>
<dbReference type="EMBL" id="AKWM02000044">
    <property type="protein sequence ID" value="EKR99805.1"/>
    <property type="molecule type" value="Genomic_DNA"/>
</dbReference>
<evidence type="ECO:0000313" key="2">
    <source>
        <dbReference type="Proteomes" id="UP000001343"/>
    </source>
</evidence>
<reference evidence="1 2" key="1">
    <citation type="journal article" date="2014" name="Int. J. Syst. Evol. Microbiol.">
        <title>Leptospira mayottensis sp. nov., a pathogenic species of the genus Leptospira isolated from humans.</title>
        <authorList>
            <person name="Bourhy P."/>
            <person name="Collet L."/>
            <person name="Brisse S."/>
            <person name="Picardeau M."/>
        </authorList>
    </citation>
    <scope>NUCLEOTIDE SEQUENCE [LARGE SCALE GENOMIC DNA]</scope>
    <source>
        <strain evidence="1 2">200901122</strain>
    </source>
</reference>
<sequence>MIFGIGFQFRKTAKHRYGGKSDKKEVKTYKRIRTLGKFAPKQLFSSETLICFSISPYIFHYLAFCRFLIRTFVSNYTFQVKREKSFLRF</sequence>
<organism evidence="1 2">
    <name type="scientific">Leptospira mayottensis 200901122</name>
    <dbReference type="NCBI Taxonomy" id="1193010"/>
    <lineage>
        <taxon>Bacteria</taxon>
        <taxon>Pseudomonadati</taxon>
        <taxon>Spirochaetota</taxon>
        <taxon>Spirochaetia</taxon>
        <taxon>Leptospirales</taxon>
        <taxon>Leptospiraceae</taxon>
        <taxon>Leptospira</taxon>
    </lineage>
</organism>